<organism evidence="7 8">
    <name type="scientific">Hyalella azteca</name>
    <name type="common">Amphipod</name>
    <dbReference type="NCBI Taxonomy" id="294128"/>
    <lineage>
        <taxon>Eukaryota</taxon>
        <taxon>Metazoa</taxon>
        <taxon>Ecdysozoa</taxon>
        <taxon>Arthropoda</taxon>
        <taxon>Crustacea</taxon>
        <taxon>Multicrustacea</taxon>
        <taxon>Malacostraca</taxon>
        <taxon>Eumalacostraca</taxon>
        <taxon>Peracarida</taxon>
        <taxon>Amphipoda</taxon>
        <taxon>Senticaudata</taxon>
        <taxon>Talitrida</taxon>
        <taxon>Talitroidea</taxon>
        <taxon>Hyalellidae</taxon>
        <taxon>Hyalella</taxon>
    </lineage>
</organism>
<dbReference type="PROSITE" id="PS00941">
    <property type="entry name" value="CARBOXYLESTERASE_B_2"/>
    <property type="match status" value="1"/>
</dbReference>
<dbReference type="RefSeq" id="XP_018016575.1">
    <property type="nucleotide sequence ID" value="XM_018161086.2"/>
</dbReference>
<evidence type="ECO:0000313" key="8">
    <source>
        <dbReference type="RefSeq" id="XP_018016575.1"/>
    </source>
</evidence>
<feature type="chain" id="PRO_5034700989" description="Carboxylic ester hydrolase" evidence="5">
    <location>
        <begin position="22"/>
        <end position="581"/>
    </location>
</feature>
<dbReference type="Pfam" id="PF00135">
    <property type="entry name" value="COesterase"/>
    <property type="match status" value="1"/>
</dbReference>
<dbReference type="PROSITE" id="PS00122">
    <property type="entry name" value="CARBOXYLESTERASE_B_1"/>
    <property type="match status" value="1"/>
</dbReference>
<dbReference type="InterPro" id="IPR002018">
    <property type="entry name" value="CarbesteraseB"/>
</dbReference>
<dbReference type="OMA" id="RPDYFMD"/>
<gene>
    <name evidence="8" type="primary">LOC108673286</name>
</gene>
<sequence length="581" mass="64133">MGTSEFNFLPLAILVLSCVFAAETSVVQSSVQSPHDGKALPTDHTTRLGLRMTVRDSEPLVQTTLGLVQGVKEIQGEVAVFAFRGIPFAEAPLDKLRFMPPVPASPWNSTLIANESRSECVQWFGAGEEDCLFLDIYVPQTVLDVNSSLASIVFIHGGGFMFGSTTPYGEAFPLLRHDVIVAMPQYRLGVLGFFSTDDEVAPGNQGLQDQTLALKFLHDNIANFGGDPQRVTIMGSSAGSVSAHFQMVTPAAQGLFSGVLLHSGSITAPWALGRDFNKNAHTIAREFQCRANSSEEIVDCLQQVNAHLLEDTLYLTMEWNGQPFCFAPRVDGQYIPAEPARLLLDGDFTHVPVMMGTVRDEGAIEATELFYLPHFIQSLEENFETNGPISLMLYPDEDPVNTAYTVYDYYIDGNITSDQADNLTRLYTDLFFHVPLDWAVEMMAEQVPVYLHELHHRGVNGYTNFYLEHGLNLSQAANWIAHGDDLQYILRTPSELTTADDIAVSDLYGELWANFAKYGNPTPTADSSSLGFVWPTATADDSRQFLRVTPAPGLYPYYRSASRDFWATLPLRINAIIAGGR</sequence>
<protein>
    <recommendedName>
        <fullName evidence="5">Carboxylic ester hydrolase</fullName>
        <ecNumber evidence="5">3.1.1.-</ecNumber>
    </recommendedName>
</protein>
<evidence type="ECO:0000256" key="5">
    <source>
        <dbReference type="RuleBase" id="RU361235"/>
    </source>
</evidence>
<evidence type="ECO:0000313" key="7">
    <source>
        <dbReference type="Proteomes" id="UP000694843"/>
    </source>
</evidence>
<dbReference type="GO" id="GO:0052689">
    <property type="term" value="F:carboxylic ester hydrolase activity"/>
    <property type="evidence" value="ECO:0007669"/>
    <property type="project" value="UniProtKB-KW"/>
</dbReference>
<accession>A0A8B7NSA1</accession>
<keyword evidence="7" id="KW-1185">Reference proteome</keyword>
<dbReference type="Proteomes" id="UP000694843">
    <property type="component" value="Unplaced"/>
</dbReference>
<dbReference type="OrthoDB" id="19653at2759"/>
<dbReference type="KEGG" id="hazt:108673286"/>
<dbReference type="Gene3D" id="3.40.50.1820">
    <property type="entry name" value="alpha/beta hydrolase"/>
    <property type="match status" value="1"/>
</dbReference>
<dbReference type="InterPro" id="IPR050309">
    <property type="entry name" value="Type-B_Carboxylest/Lipase"/>
</dbReference>
<keyword evidence="3 5" id="KW-0378">Hydrolase</keyword>
<feature type="domain" description="Carboxylesterase type B" evidence="6">
    <location>
        <begin position="58"/>
        <end position="566"/>
    </location>
</feature>
<comment type="similarity">
    <text evidence="1 5">Belongs to the type-B carboxylesterase/lipase family.</text>
</comment>
<keyword evidence="5" id="KW-0732">Signal</keyword>
<evidence type="ECO:0000256" key="1">
    <source>
        <dbReference type="ARBA" id="ARBA00005964"/>
    </source>
</evidence>
<dbReference type="PANTHER" id="PTHR11559">
    <property type="entry name" value="CARBOXYLESTERASE"/>
    <property type="match status" value="1"/>
</dbReference>
<dbReference type="SUPFAM" id="SSF53474">
    <property type="entry name" value="alpha/beta-Hydrolases"/>
    <property type="match status" value="1"/>
</dbReference>
<evidence type="ECO:0000256" key="2">
    <source>
        <dbReference type="ARBA" id="ARBA00022487"/>
    </source>
</evidence>
<evidence type="ECO:0000256" key="4">
    <source>
        <dbReference type="ARBA" id="ARBA00023180"/>
    </source>
</evidence>
<dbReference type="EC" id="3.1.1.-" evidence="5"/>
<name>A0A8B7NSA1_HYAAZ</name>
<dbReference type="InterPro" id="IPR019819">
    <property type="entry name" value="Carboxylesterase_B_CS"/>
</dbReference>
<keyword evidence="2" id="KW-0719">Serine esterase</keyword>
<reference evidence="8" key="1">
    <citation type="submission" date="2025-08" db="UniProtKB">
        <authorList>
            <consortium name="RefSeq"/>
        </authorList>
    </citation>
    <scope>IDENTIFICATION</scope>
    <source>
        <tissue evidence="8">Whole organism</tissue>
    </source>
</reference>
<evidence type="ECO:0000256" key="3">
    <source>
        <dbReference type="ARBA" id="ARBA00022801"/>
    </source>
</evidence>
<keyword evidence="4" id="KW-0325">Glycoprotein</keyword>
<dbReference type="InterPro" id="IPR029058">
    <property type="entry name" value="AB_hydrolase_fold"/>
</dbReference>
<evidence type="ECO:0000259" key="6">
    <source>
        <dbReference type="Pfam" id="PF00135"/>
    </source>
</evidence>
<dbReference type="GeneID" id="108673286"/>
<dbReference type="AlphaFoldDB" id="A0A8B7NSA1"/>
<feature type="signal peptide" evidence="5">
    <location>
        <begin position="1"/>
        <end position="21"/>
    </location>
</feature>
<dbReference type="InterPro" id="IPR019826">
    <property type="entry name" value="Carboxylesterase_B_AS"/>
</dbReference>
<proteinExistence type="inferred from homology"/>